<evidence type="ECO:0000256" key="1">
    <source>
        <dbReference type="ARBA" id="ARBA00006471"/>
    </source>
</evidence>
<dbReference type="EMBL" id="KR476377">
    <property type="protein sequence ID" value="ALK01084.1"/>
    <property type="molecule type" value="Genomic_DNA"/>
</dbReference>
<dbReference type="PANTHER" id="PTHR11758">
    <property type="entry name" value="40S RIBOSOMAL PROTEIN S15A"/>
    <property type="match status" value="1"/>
</dbReference>
<protein>
    <recommendedName>
        <fullName evidence="4">Small ribosomal subunit protein uS8c</fullName>
    </recommendedName>
</protein>
<dbReference type="Gene3D" id="3.30.1370.30">
    <property type="match status" value="1"/>
</dbReference>
<dbReference type="EMBL" id="KP099649">
    <property type="protein sequence ID" value="AJE71505.1"/>
    <property type="molecule type" value="Genomic_DNA"/>
</dbReference>
<dbReference type="PROSITE" id="PS00053">
    <property type="entry name" value="RIBOSOMAL_S8"/>
    <property type="match status" value="1"/>
</dbReference>
<dbReference type="InterPro" id="IPR000630">
    <property type="entry name" value="Ribosomal_uS8"/>
</dbReference>
<dbReference type="SUPFAM" id="SSF56047">
    <property type="entry name" value="Ribosomal protein S8"/>
    <property type="match status" value="1"/>
</dbReference>
<reference evidence="7" key="1">
    <citation type="submission" date="2015-05" db="EMBL/GenBank/DDBJ databases">
        <title>Five gymnosperm plastomes reveal rampant rearrangements in Cupressophytes and the retention of ndh pseudogenes in Abies sibirica and Pinus sylvestris.</title>
        <authorList>
            <person name="Wu Z."/>
            <person name="Arvestad L."/>
            <person name="Thompson S.L."/>
        </authorList>
    </citation>
    <scope>NUCLEOTIDE SEQUENCE</scope>
</reference>
<gene>
    <name evidence="6" type="primary">rps8</name>
</gene>
<dbReference type="RefSeq" id="YP_009117878.1">
    <property type="nucleotide sequence ID" value="NC_026301.1"/>
</dbReference>
<keyword evidence="2 5" id="KW-0689">Ribosomal protein</keyword>
<dbReference type="GO" id="GO:1990904">
    <property type="term" value="C:ribonucleoprotein complex"/>
    <property type="evidence" value="ECO:0007669"/>
    <property type="project" value="UniProtKB-KW"/>
</dbReference>
<geneLocation type="plastid" evidence="6"/>
<dbReference type="Gene3D" id="3.30.1490.10">
    <property type="match status" value="1"/>
</dbReference>
<dbReference type="GO" id="GO:0006412">
    <property type="term" value="P:translation"/>
    <property type="evidence" value="ECO:0007669"/>
    <property type="project" value="InterPro"/>
</dbReference>
<comment type="similarity">
    <text evidence="1 5">Belongs to the universal ribosomal protein uS8 family.</text>
</comment>
<dbReference type="GO" id="GO:0003735">
    <property type="term" value="F:structural constituent of ribosome"/>
    <property type="evidence" value="ECO:0007669"/>
    <property type="project" value="InterPro"/>
</dbReference>
<reference evidence="6" key="2">
    <citation type="journal article" date="2016" name="New Phytol.">
        <title>Evolutionary dynamics of the plastid inverted repeat: the effects of expansion, contraction, and loss on substitution rates.</title>
        <authorList>
            <person name="Zhu A."/>
            <person name="Guo W."/>
            <person name="Gupta S."/>
            <person name="Fan W."/>
            <person name="Mower J.P."/>
        </authorList>
    </citation>
    <scope>NUCLEOTIDE SEQUENCE</scope>
</reference>
<keyword evidence="3 5" id="KW-0687">Ribonucleoprotein</keyword>
<dbReference type="GeneID" id="22975697"/>
<sequence>MDTIANLITSIKNAYIVKKQTVRVNATRINENFGRILLQEGFIRNIREHKDGQKFFLIFTLKYRKRGEKIITLKRISRPSWRIYSDFPKIPKVLGGMGIVILSTSQGIMTDREARKKKIGGELLCFVW</sequence>
<dbReference type="HAMAP" id="MF_01302_B">
    <property type="entry name" value="Ribosomal_uS8_B"/>
    <property type="match status" value="1"/>
</dbReference>
<name>A0A0B5ELS9_GNEGN</name>
<evidence type="ECO:0000313" key="7">
    <source>
        <dbReference type="EMBL" id="ALK01084.1"/>
    </source>
</evidence>
<accession>A0A0B5ELS9</accession>
<evidence type="ECO:0000256" key="5">
    <source>
        <dbReference type="RuleBase" id="RU003660"/>
    </source>
</evidence>
<dbReference type="InterPro" id="IPR047863">
    <property type="entry name" value="Ribosomal_uS8_CS"/>
</dbReference>
<dbReference type="GO" id="GO:0005840">
    <property type="term" value="C:ribosome"/>
    <property type="evidence" value="ECO:0007669"/>
    <property type="project" value="UniProtKB-KW"/>
</dbReference>
<dbReference type="Pfam" id="PF00410">
    <property type="entry name" value="Ribosomal_S8"/>
    <property type="match status" value="1"/>
</dbReference>
<evidence type="ECO:0000256" key="4">
    <source>
        <dbReference type="ARBA" id="ARBA00035153"/>
    </source>
</evidence>
<dbReference type="InterPro" id="IPR035987">
    <property type="entry name" value="Ribosomal_uS8_sf"/>
</dbReference>
<dbReference type="GO" id="GO:0005737">
    <property type="term" value="C:cytoplasm"/>
    <property type="evidence" value="ECO:0007669"/>
    <property type="project" value="UniProtKB-ARBA"/>
</dbReference>
<dbReference type="FunFam" id="3.30.1490.10:FF:000001">
    <property type="entry name" value="30S ribosomal protein S8"/>
    <property type="match status" value="1"/>
</dbReference>
<keyword evidence="7" id="KW-0150">Chloroplast</keyword>
<evidence type="ECO:0000256" key="3">
    <source>
        <dbReference type="ARBA" id="ARBA00023274"/>
    </source>
</evidence>
<evidence type="ECO:0000313" key="6">
    <source>
        <dbReference type="EMBL" id="AJE71505.1"/>
    </source>
</evidence>
<organism evidence="6">
    <name type="scientific">Gnetum gnemon</name>
    <name type="common">Spanish joint-fir</name>
    <name type="synonym">Gnetum acutatum</name>
    <dbReference type="NCBI Taxonomy" id="3382"/>
    <lineage>
        <taxon>Eukaryota</taxon>
        <taxon>Viridiplantae</taxon>
        <taxon>Streptophyta</taxon>
        <taxon>Embryophyta</taxon>
        <taxon>Tracheophyta</taxon>
        <taxon>Spermatophyta</taxon>
        <taxon>Gnetopsida</taxon>
        <taxon>Gnetidae</taxon>
        <taxon>Gnetales</taxon>
        <taxon>Gnetaceae</taxon>
        <taxon>Gnetum</taxon>
    </lineage>
</organism>
<keyword evidence="6" id="KW-0934">Plastid</keyword>
<dbReference type="AlphaFoldDB" id="A0A0B5ELS9"/>
<proteinExistence type="inferred from homology"/>
<dbReference type="NCBIfam" id="NF001109">
    <property type="entry name" value="PRK00136.1"/>
    <property type="match status" value="1"/>
</dbReference>
<evidence type="ECO:0000256" key="2">
    <source>
        <dbReference type="ARBA" id="ARBA00022980"/>
    </source>
</evidence>